<name>A0AAQ3US76_PASNO</name>
<evidence type="ECO:0000313" key="3">
    <source>
        <dbReference type="EMBL" id="WVZ95177.1"/>
    </source>
</evidence>
<keyword evidence="2" id="KW-0812">Transmembrane</keyword>
<feature type="transmembrane region" description="Helical" evidence="2">
    <location>
        <begin position="14"/>
        <end position="34"/>
    </location>
</feature>
<protein>
    <submittedName>
        <fullName evidence="3">Uncharacterized protein</fullName>
    </submittedName>
</protein>
<evidence type="ECO:0000256" key="2">
    <source>
        <dbReference type="SAM" id="Phobius"/>
    </source>
</evidence>
<sequence>MAALGPLDYENHKKYVFCYVVNVTGGFSITIAFLRFHLLLSAPSGQHSIGTPAATTASSVEFQPQWVTNAPTAGWLRTSTCGAHDLRTRPRPCCLLGGPLQEPLRQQRVEVRLAVPLQVPHGVVGAGRRAHHPQEPPAAISLICSSDSEPLLPQQRNTTLRSAWAAARQATRGRGTRPATSCTDP</sequence>
<gene>
    <name evidence="3" type="ORF">U9M48_040974</name>
</gene>
<keyword evidence="2" id="KW-1133">Transmembrane helix</keyword>
<reference evidence="3 4" key="1">
    <citation type="submission" date="2024-02" db="EMBL/GenBank/DDBJ databases">
        <title>High-quality chromosome-scale genome assembly of Pensacola bahiagrass (Paspalum notatum Flugge var. saurae).</title>
        <authorList>
            <person name="Vega J.M."/>
            <person name="Podio M."/>
            <person name="Orjuela J."/>
            <person name="Siena L.A."/>
            <person name="Pessino S.C."/>
            <person name="Combes M.C."/>
            <person name="Mariac C."/>
            <person name="Albertini E."/>
            <person name="Pupilli F."/>
            <person name="Ortiz J.P.A."/>
            <person name="Leblanc O."/>
        </authorList>
    </citation>
    <scope>NUCLEOTIDE SEQUENCE [LARGE SCALE GENOMIC DNA]</scope>
    <source>
        <strain evidence="3">R1</strain>
        <tissue evidence="3">Leaf</tissue>
    </source>
</reference>
<dbReference type="Proteomes" id="UP001341281">
    <property type="component" value="Chromosome 09"/>
</dbReference>
<evidence type="ECO:0000313" key="4">
    <source>
        <dbReference type="Proteomes" id="UP001341281"/>
    </source>
</evidence>
<accession>A0AAQ3US76</accession>
<keyword evidence="4" id="KW-1185">Reference proteome</keyword>
<proteinExistence type="predicted"/>
<feature type="region of interest" description="Disordered" evidence="1">
    <location>
        <begin position="165"/>
        <end position="185"/>
    </location>
</feature>
<evidence type="ECO:0000256" key="1">
    <source>
        <dbReference type="SAM" id="MobiDB-lite"/>
    </source>
</evidence>
<dbReference type="AlphaFoldDB" id="A0AAQ3US76"/>
<keyword evidence="2" id="KW-0472">Membrane</keyword>
<organism evidence="3 4">
    <name type="scientific">Paspalum notatum var. saurae</name>
    <dbReference type="NCBI Taxonomy" id="547442"/>
    <lineage>
        <taxon>Eukaryota</taxon>
        <taxon>Viridiplantae</taxon>
        <taxon>Streptophyta</taxon>
        <taxon>Embryophyta</taxon>
        <taxon>Tracheophyta</taxon>
        <taxon>Spermatophyta</taxon>
        <taxon>Magnoliopsida</taxon>
        <taxon>Liliopsida</taxon>
        <taxon>Poales</taxon>
        <taxon>Poaceae</taxon>
        <taxon>PACMAD clade</taxon>
        <taxon>Panicoideae</taxon>
        <taxon>Andropogonodae</taxon>
        <taxon>Paspaleae</taxon>
        <taxon>Paspalinae</taxon>
        <taxon>Paspalum</taxon>
    </lineage>
</organism>
<dbReference type="EMBL" id="CP144753">
    <property type="protein sequence ID" value="WVZ95177.1"/>
    <property type="molecule type" value="Genomic_DNA"/>
</dbReference>